<keyword evidence="2" id="KW-1185">Reference proteome</keyword>
<name>A0ABT1A6A9_9PSEU</name>
<dbReference type="CDD" id="cd07814">
    <property type="entry name" value="SRPBCC_CalC_Aha1-like"/>
    <property type="match status" value="1"/>
</dbReference>
<organism evidence="1 2">
    <name type="scientific">Pseudonocardia humida</name>
    <dbReference type="NCBI Taxonomy" id="2800819"/>
    <lineage>
        <taxon>Bacteria</taxon>
        <taxon>Bacillati</taxon>
        <taxon>Actinomycetota</taxon>
        <taxon>Actinomycetes</taxon>
        <taxon>Pseudonocardiales</taxon>
        <taxon>Pseudonocardiaceae</taxon>
        <taxon>Pseudonocardia</taxon>
    </lineage>
</organism>
<proteinExistence type="predicted"/>
<reference evidence="1" key="1">
    <citation type="submission" date="2021-04" db="EMBL/GenBank/DDBJ databases">
        <title>Pseudonocardia sp. nov., isolated from sandy soil of mangrove forest.</title>
        <authorList>
            <person name="Zan Z."/>
            <person name="Huang R."/>
            <person name="Liu W."/>
        </authorList>
    </citation>
    <scope>NUCLEOTIDE SEQUENCE</scope>
    <source>
        <strain evidence="1">S2-4</strain>
    </source>
</reference>
<dbReference type="EMBL" id="JAGSOV010000055">
    <property type="protein sequence ID" value="MCO1658539.1"/>
    <property type="molecule type" value="Genomic_DNA"/>
</dbReference>
<dbReference type="RefSeq" id="WP_252442588.1">
    <property type="nucleotide sequence ID" value="NZ_JAGSOV010000055.1"/>
</dbReference>
<evidence type="ECO:0000313" key="1">
    <source>
        <dbReference type="EMBL" id="MCO1658539.1"/>
    </source>
</evidence>
<protein>
    <submittedName>
        <fullName evidence="1">SRPBCC domain-containing protein</fullName>
    </submittedName>
</protein>
<accession>A0ABT1A6A9</accession>
<evidence type="ECO:0000313" key="2">
    <source>
        <dbReference type="Proteomes" id="UP001165283"/>
    </source>
</evidence>
<gene>
    <name evidence="1" type="ORF">KDL28_26085</name>
</gene>
<dbReference type="InterPro" id="IPR023393">
    <property type="entry name" value="START-like_dom_sf"/>
</dbReference>
<comment type="caution">
    <text evidence="1">The sequence shown here is derived from an EMBL/GenBank/DDBJ whole genome shotgun (WGS) entry which is preliminary data.</text>
</comment>
<dbReference type="SUPFAM" id="SSF55961">
    <property type="entry name" value="Bet v1-like"/>
    <property type="match status" value="1"/>
</dbReference>
<sequence length="223" mass="24605">MERPILELLVNAPREEVWRAVSTTDGLREWFGYDYEQRHGGRPERPAAGFEAELRAFVEDAEMVPPERVAFDDGTALTLAADGPRTIVRLVVPDVADAKWEDLYDGVAEGWRFYLEQLRFFLEAAPKGARRTVYLAGRATGRQVVELVGPGTPWYEASVVTPQGWLVSVGADPDDTVPGPVNVIVSTYGLDDTAFATVRDDWSIRWIAAVDEPEVITADPGSG</sequence>
<dbReference type="Proteomes" id="UP001165283">
    <property type="component" value="Unassembled WGS sequence"/>
</dbReference>
<dbReference type="Gene3D" id="3.30.530.20">
    <property type="match status" value="1"/>
</dbReference>